<accession>A0ABR2RG92</accession>
<organism evidence="2 3">
    <name type="scientific">Hibiscus sabdariffa</name>
    <name type="common">roselle</name>
    <dbReference type="NCBI Taxonomy" id="183260"/>
    <lineage>
        <taxon>Eukaryota</taxon>
        <taxon>Viridiplantae</taxon>
        <taxon>Streptophyta</taxon>
        <taxon>Embryophyta</taxon>
        <taxon>Tracheophyta</taxon>
        <taxon>Spermatophyta</taxon>
        <taxon>Magnoliopsida</taxon>
        <taxon>eudicotyledons</taxon>
        <taxon>Gunneridae</taxon>
        <taxon>Pentapetalae</taxon>
        <taxon>rosids</taxon>
        <taxon>malvids</taxon>
        <taxon>Malvales</taxon>
        <taxon>Malvaceae</taxon>
        <taxon>Malvoideae</taxon>
        <taxon>Hibiscus</taxon>
    </lineage>
</organism>
<keyword evidence="3" id="KW-1185">Reference proteome</keyword>
<protein>
    <recommendedName>
        <fullName evidence="1">Endonuclease/exonuclease/phosphatase domain-containing protein</fullName>
    </recommendedName>
</protein>
<comment type="caution">
    <text evidence="2">The sequence shown here is derived from an EMBL/GenBank/DDBJ whole genome shotgun (WGS) entry which is preliminary data.</text>
</comment>
<sequence length="178" mass="20230">MLFRSLGAERFPFLSPARRFSEPSVKSAVRRAVSGGFQGFLVLADGSFWFIKAAIFVFFRPWAEFLHLALTRDSEGGLLKLALAILAWNVRGLGNKETVRALRNSIQKFQPDIVFLSETKQQKRYLEKIRMKMKMEHSFYIEPNGIVGGLALWWSNDVQIKILKSGKHLIDAEISLVG</sequence>
<reference evidence="2 3" key="1">
    <citation type="journal article" date="2024" name="G3 (Bethesda)">
        <title>Genome assembly of Hibiscus sabdariffa L. provides insights into metabolisms of medicinal natural products.</title>
        <authorList>
            <person name="Kim T."/>
        </authorList>
    </citation>
    <scope>NUCLEOTIDE SEQUENCE [LARGE SCALE GENOMIC DNA]</scope>
    <source>
        <strain evidence="2">TK-2024</strain>
        <tissue evidence="2">Old leaves</tissue>
    </source>
</reference>
<dbReference type="Pfam" id="PF03372">
    <property type="entry name" value="Exo_endo_phos"/>
    <property type="match status" value="1"/>
</dbReference>
<evidence type="ECO:0000259" key="1">
    <source>
        <dbReference type="Pfam" id="PF03372"/>
    </source>
</evidence>
<feature type="domain" description="Endonuclease/exonuclease/phosphatase" evidence="1">
    <location>
        <begin position="87"/>
        <end position="169"/>
    </location>
</feature>
<dbReference type="PANTHER" id="PTHR35218:SF9">
    <property type="entry name" value="ENDONUCLEASE_EXONUCLEASE_PHOSPHATASE DOMAIN-CONTAINING PROTEIN"/>
    <property type="match status" value="1"/>
</dbReference>
<dbReference type="SUPFAM" id="SSF56219">
    <property type="entry name" value="DNase I-like"/>
    <property type="match status" value="1"/>
</dbReference>
<dbReference type="PANTHER" id="PTHR35218">
    <property type="entry name" value="RNASE H DOMAIN-CONTAINING PROTEIN"/>
    <property type="match status" value="1"/>
</dbReference>
<name>A0ABR2RG92_9ROSI</name>
<dbReference type="InterPro" id="IPR036691">
    <property type="entry name" value="Endo/exonu/phosph_ase_sf"/>
</dbReference>
<gene>
    <name evidence="2" type="ORF">V6N11_040041</name>
</gene>
<proteinExistence type="predicted"/>
<evidence type="ECO:0000313" key="2">
    <source>
        <dbReference type="EMBL" id="KAK9011970.1"/>
    </source>
</evidence>
<dbReference type="InterPro" id="IPR005135">
    <property type="entry name" value="Endo/exonuclease/phosphatase"/>
</dbReference>
<dbReference type="Gene3D" id="3.60.10.10">
    <property type="entry name" value="Endonuclease/exonuclease/phosphatase"/>
    <property type="match status" value="1"/>
</dbReference>
<evidence type="ECO:0000313" key="3">
    <source>
        <dbReference type="Proteomes" id="UP001396334"/>
    </source>
</evidence>
<dbReference type="Proteomes" id="UP001396334">
    <property type="component" value="Unassembled WGS sequence"/>
</dbReference>
<dbReference type="EMBL" id="JBBPBN010000022">
    <property type="protein sequence ID" value="KAK9011970.1"/>
    <property type="molecule type" value="Genomic_DNA"/>
</dbReference>